<dbReference type="RefSeq" id="WP_264880985.1">
    <property type="nucleotide sequence ID" value="NZ_JAPDOB010000001.1"/>
</dbReference>
<organism evidence="1 2">
    <name type="scientific">Sphingomonas arvum</name>
    <dbReference type="NCBI Taxonomy" id="2992113"/>
    <lineage>
        <taxon>Bacteria</taxon>
        <taxon>Pseudomonadati</taxon>
        <taxon>Pseudomonadota</taxon>
        <taxon>Alphaproteobacteria</taxon>
        <taxon>Sphingomonadales</taxon>
        <taxon>Sphingomonadaceae</taxon>
        <taxon>Sphingomonas</taxon>
    </lineage>
</organism>
<accession>A0ABT3JD00</accession>
<dbReference type="Proteomes" id="UP001526246">
    <property type="component" value="Unassembled WGS sequence"/>
</dbReference>
<proteinExistence type="predicted"/>
<evidence type="ECO:0000313" key="2">
    <source>
        <dbReference type="Proteomes" id="UP001526246"/>
    </source>
</evidence>
<keyword evidence="2" id="KW-1185">Reference proteome</keyword>
<evidence type="ECO:0008006" key="3">
    <source>
        <dbReference type="Google" id="ProtNLM"/>
    </source>
</evidence>
<reference evidence="1 2" key="1">
    <citation type="submission" date="2022-10" db="EMBL/GenBank/DDBJ databases">
        <title>Sphingomonas sp.</title>
        <authorList>
            <person name="Jin C."/>
        </authorList>
    </citation>
    <scope>NUCLEOTIDE SEQUENCE [LARGE SCALE GENOMIC DNA]</scope>
    <source>
        <strain evidence="1 2">BN140010</strain>
    </source>
</reference>
<sequence>MTDAHQVRIAQARGEADAAKARLMGTVEEAKARLAPKTLAGHAVQAAKDKSIVVADDTVTAVKEKPAMVAGIAGATALLIARKPLFRGLARWWRGNEDTYETNGRRTRAYAEEDR</sequence>
<protein>
    <recommendedName>
        <fullName evidence="3">DUF3618 domain-containing protein</fullName>
    </recommendedName>
</protein>
<name>A0ABT3JD00_9SPHN</name>
<dbReference type="EMBL" id="JAPDOB010000001">
    <property type="protein sequence ID" value="MCW3796956.1"/>
    <property type="molecule type" value="Genomic_DNA"/>
</dbReference>
<comment type="caution">
    <text evidence="1">The sequence shown here is derived from an EMBL/GenBank/DDBJ whole genome shotgun (WGS) entry which is preliminary data.</text>
</comment>
<evidence type="ECO:0000313" key="1">
    <source>
        <dbReference type="EMBL" id="MCW3796956.1"/>
    </source>
</evidence>
<gene>
    <name evidence="1" type="ORF">OMW55_03940</name>
</gene>